<name>A0A9W6PYF1_9ACTN</name>
<dbReference type="AlphaFoldDB" id="A0A9W6PYF1"/>
<accession>A0A9W6PYF1</accession>
<evidence type="ECO:0000313" key="2">
    <source>
        <dbReference type="EMBL" id="GLW66689.1"/>
    </source>
</evidence>
<feature type="compositionally biased region" description="Basic and acidic residues" evidence="1">
    <location>
        <begin position="10"/>
        <end position="21"/>
    </location>
</feature>
<gene>
    <name evidence="2" type="ORF">Arub01_49330</name>
</gene>
<reference evidence="2" key="1">
    <citation type="submission" date="2023-02" db="EMBL/GenBank/DDBJ databases">
        <title>Actinomadura rubrobrunea NBRC 14622.</title>
        <authorList>
            <person name="Ichikawa N."/>
            <person name="Sato H."/>
            <person name="Tonouchi N."/>
        </authorList>
    </citation>
    <scope>NUCLEOTIDE SEQUENCE</scope>
    <source>
        <strain evidence="2">NBRC 14622</strain>
    </source>
</reference>
<organism evidence="2 3">
    <name type="scientific">Actinomadura rubrobrunea</name>
    <dbReference type="NCBI Taxonomy" id="115335"/>
    <lineage>
        <taxon>Bacteria</taxon>
        <taxon>Bacillati</taxon>
        <taxon>Actinomycetota</taxon>
        <taxon>Actinomycetes</taxon>
        <taxon>Streptosporangiales</taxon>
        <taxon>Thermomonosporaceae</taxon>
        <taxon>Actinomadura</taxon>
    </lineage>
</organism>
<dbReference type="EMBL" id="BSRZ01000016">
    <property type="protein sequence ID" value="GLW66689.1"/>
    <property type="molecule type" value="Genomic_DNA"/>
</dbReference>
<evidence type="ECO:0000256" key="1">
    <source>
        <dbReference type="SAM" id="MobiDB-lite"/>
    </source>
</evidence>
<evidence type="ECO:0000313" key="3">
    <source>
        <dbReference type="Proteomes" id="UP001165124"/>
    </source>
</evidence>
<dbReference type="Proteomes" id="UP001165124">
    <property type="component" value="Unassembled WGS sequence"/>
</dbReference>
<sequence>MRVPEDEVPQEVRDLPPEPRDARGRMVLALGEATGHAHAVKAPGTLLRSPDPLTPDHLHLPSGGRLEHEEHAAISLPKGWYRVIRQREYVPGSVRVVAD</sequence>
<feature type="region of interest" description="Disordered" evidence="1">
    <location>
        <begin position="1"/>
        <end position="21"/>
    </location>
</feature>
<protein>
    <submittedName>
        <fullName evidence="2">Uncharacterized protein</fullName>
    </submittedName>
</protein>
<keyword evidence="3" id="KW-1185">Reference proteome</keyword>
<proteinExistence type="predicted"/>
<comment type="caution">
    <text evidence="2">The sequence shown here is derived from an EMBL/GenBank/DDBJ whole genome shotgun (WGS) entry which is preliminary data.</text>
</comment>